<keyword evidence="1" id="KW-0238">DNA-binding</keyword>
<dbReference type="PANTHER" id="PTHR30204">
    <property type="entry name" value="REDOX-CYCLING DRUG-SENSING TRANSCRIPTIONAL ACTIVATOR SOXR"/>
    <property type="match status" value="1"/>
</dbReference>
<dbReference type="RefSeq" id="WP_179914001.1">
    <property type="nucleotide sequence ID" value="NZ_JACBYE010000040.1"/>
</dbReference>
<dbReference type="PANTHER" id="PTHR30204:SF98">
    <property type="entry name" value="HTH-TYPE TRANSCRIPTIONAL REGULATOR ADHR"/>
    <property type="match status" value="1"/>
</dbReference>
<dbReference type="PROSITE" id="PS00552">
    <property type="entry name" value="HTH_MERR_1"/>
    <property type="match status" value="1"/>
</dbReference>
<dbReference type="EMBL" id="JACBYE010000040">
    <property type="protein sequence ID" value="NYS94676.1"/>
    <property type="molecule type" value="Genomic_DNA"/>
</dbReference>
<dbReference type="InterPro" id="IPR000551">
    <property type="entry name" value="MerR-type_HTH_dom"/>
</dbReference>
<evidence type="ECO:0000256" key="1">
    <source>
        <dbReference type="ARBA" id="ARBA00023125"/>
    </source>
</evidence>
<evidence type="ECO:0000256" key="2">
    <source>
        <dbReference type="SAM" id="MobiDB-lite"/>
    </source>
</evidence>
<organism evidence="4 5">
    <name type="scientific">Sanguibacter inulinus</name>
    <dbReference type="NCBI Taxonomy" id="60922"/>
    <lineage>
        <taxon>Bacteria</taxon>
        <taxon>Bacillati</taxon>
        <taxon>Actinomycetota</taxon>
        <taxon>Actinomycetes</taxon>
        <taxon>Micrococcales</taxon>
        <taxon>Sanguibacteraceae</taxon>
        <taxon>Sanguibacter</taxon>
    </lineage>
</organism>
<accession>A0A853EVC1</accession>
<proteinExistence type="predicted"/>
<feature type="region of interest" description="Disordered" evidence="2">
    <location>
        <begin position="1"/>
        <end position="20"/>
    </location>
</feature>
<dbReference type="Proteomes" id="UP000561011">
    <property type="component" value="Unassembled WGS sequence"/>
</dbReference>
<dbReference type="SUPFAM" id="SSF46955">
    <property type="entry name" value="Putative DNA-binding domain"/>
    <property type="match status" value="1"/>
</dbReference>
<sequence>MTTLSTAAAQPSTDPPAPADAPLLTIAQVAGRTGLTAHTLRYYEQDGLLLVPVPRSSSGQRRYREEDVAWIVLVTRLRSTGMSITGVREYAELVRQGPSTEQARLDLLLRHRERVLAQLAEVTEHLGAVDRKIDIYTARLAARN</sequence>
<dbReference type="CDD" id="cd01109">
    <property type="entry name" value="HTH_YyaN"/>
    <property type="match status" value="1"/>
</dbReference>
<gene>
    <name evidence="4" type="ORF">HZZ10_14245</name>
</gene>
<dbReference type="SMART" id="SM00422">
    <property type="entry name" value="HTH_MERR"/>
    <property type="match status" value="1"/>
</dbReference>
<dbReference type="GO" id="GO:0003700">
    <property type="term" value="F:DNA-binding transcription factor activity"/>
    <property type="evidence" value="ECO:0007669"/>
    <property type="project" value="InterPro"/>
</dbReference>
<dbReference type="InterPro" id="IPR009061">
    <property type="entry name" value="DNA-bd_dom_put_sf"/>
</dbReference>
<dbReference type="PROSITE" id="PS50937">
    <property type="entry name" value="HTH_MERR_2"/>
    <property type="match status" value="1"/>
</dbReference>
<feature type="compositionally biased region" description="Low complexity" evidence="2">
    <location>
        <begin position="1"/>
        <end position="12"/>
    </location>
</feature>
<evidence type="ECO:0000313" key="5">
    <source>
        <dbReference type="Proteomes" id="UP000561011"/>
    </source>
</evidence>
<evidence type="ECO:0000313" key="4">
    <source>
        <dbReference type="EMBL" id="NYS94676.1"/>
    </source>
</evidence>
<keyword evidence="5" id="KW-1185">Reference proteome</keyword>
<name>A0A853EVC1_9MICO</name>
<dbReference type="GO" id="GO:0003677">
    <property type="term" value="F:DNA binding"/>
    <property type="evidence" value="ECO:0007669"/>
    <property type="project" value="UniProtKB-KW"/>
</dbReference>
<dbReference type="AlphaFoldDB" id="A0A853EVC1"/>
<comment type="caution">
    <text evidence="4">The sequence shown here is derived from an EMBL/GenBank/DDBJ whole genome shotgun (WGS) entry which is preliminary data.</text>
</comment>
<dbReference type="Gene3D" id="1.10.1660.10">
    <property type="match status" value="1"/>
</dbReference>
<dbReference type="Pfam" id="PF13411">
    <property type="entry name" value="MerR_1"/>
    <property type="match status" value="1"/>
</dbReference>
<protein>
    <submittedName>
        <fullName evidence="4">MerR family transcriptional regulator</fullName>
    </submittedName>
</protein>
<evidence type="ECO:0000259" key="3">
    <source>
        <dbReference type="PROSITE" id="PS50937"/>
    </source>
</evidence>
<feature type="domain" description="HTH merR-type" evidence="3">
    <location>
        <begin position="23"/>
        <end position="93"/>
    </location>
</feature>
<dbReference type="InterPro" id="IPR047057">
    <property type="entry name" value="MerR_fam"/>
</dbReference>
<reference evidence="4 5" key="1">
    <citation type="submission" date="2020-07" db="EMBL/GenBank/DDBJ databases">
        <title>MOT database genomes.</title>
        <authorList>
            <person name="Joseph S."/>
            <person name="Aduse-Opoku J."/>
            <person name="Hashim A."/>
            <person name="Wade W."/>
            <person name="Curtis M."/>
        </authorList>
    </citation>
    <scope>NUCLEOTIDE SEQUENCE [LARGE SCALE GENOMIC DNA]</scope>
    <source>
        <strain evidence="4 5">DSM 100099</strain>
    </source>
</reference>